<dbReference type="InterPro" id="IPR000010">
    <property type="entry name" value="Cystatin_dom"/>
</dbReference>
<dbReference type="VEuPathDB" id="VectorBase:AAEL013287"/>
<dbReference type="GO" id="GO:0004869">
    <property type="term" value="F:cysteine-type endopeptidase inhibitor activity"/>
    <property type="evidence" value="ECO:0007669"/>
    <property type="project" value="InterPro"/>
</dbReference>
<evidence type="ECO:0000259" key="1">
    <source>
        <dbReference type="Pfam" id="PF00031"/>
    </source>
</evidence>
<sequence length="96" mass="10976">MDGQPITGGVHPTENLNAEHHDFIKAALNETGTHAGRKYKVLRSTQQVVAGMKYTFYIVFEDDESGQEYRITAWSRPWLQDKGEALKLTFDKHEPK</sequence>
<dbReference type="STRING" id="7159.Q16JL8"/>
<dbReference type="HOGENOM" id="CLU_2361780_0_0_1"/>
<dbReference type="Pfam" id="PF00031">
    <property type="entry name" value="Cystatin"/>
    <property type="match status" value="1"/>
</dbReference>
<accession>A6KW67</accession>
<dbReference type="Proteomes" id="UP000682892">
    <property type="component" value="Unassembled WGS sequence"/>
</dbReference>
<evidence type="ECO:0000313" key="4">
    <source>
        <dbReference type="Proteomes" id="UP000682892"/>
    </source>
</evidence>
<dbReference type="eggNOG" id="ENOG502T9C5">
    <property type="taxonomic scope" value="Eukaryota"/>
</dbReference>
<evidence type="ECO:0000313" key="3">
    <source>
        <dbReference type="EMBL" id="EAT34466.1"/>
    </source>
</evidence>
<dbReference type="SMR" id="Q16JL8"/>
<dbReference type="SUPFAM" id="SSF54403">
    <property type="entry name" value="Cystatin/monellin"/>
    <property type="match status" value="1"/>
</dbReference>
<dbReference type="EMBL" id="CH478003">
    <property type="protein sequence ID" value="EAT34466.1"/>
    <property type="molecule type" value="Genomic_DNA"/>
</dbReference>
<reference evidence="2" key="3">
    <citation type="submission" date="2012-09" db="EMBL/GenBank/DDBJ databases">
        <authorList>
            <consortium name="VectorBase"/>
        </authorList>
    </citation>
    <scope>NUCLEOTIDE SEQUENCE</scope>
    <source>
        <strain evidence="2">Liverpool</strain>
    </source>
</reference>
<dbReference type="Gene3D" id="3.10.450.10">
    <property type="match status" value="1"/>
</dbReference>
<reference evidence="2" key="1">
    <citation type="submission" date="2005-10" db="EMBL/GenBank/DDBJ databases">
        <authorList>
            <person name="Loftus B.J."/>
            <person name="Nene V.M."/>
            <person name="Hannick L.I."/>
            <person name="Bidwell S."/>
            <person name="Haas B."/>
            <person name="Amedeo P."/>
            <person name="Orvis J."/>
            <person name="Wortman J.R."/>
            <person name="White O.R."/>
            <person name="Salzberg S."/>
            <person name="Shumway M."/>
            <person name="Koo H."/>
            <person name="Zhao Y."/>
            <person name="Holmes M."/>
            <person name="Miller J."/>
            <person name="Schatz M."/>
            <person name="Pop M."/>
            <person name="Pai G."/>
            <person name="Utterback T."/>
            <person name="Rogers Y.-H."/>
            <person name="Kravitz S."/>
            <person name="Fraser C.M."/>
        </authorList>
    </citation>
    <scope>NUCLEOTIDE SEQUENCE</scope>
    <source>
        <strain evidence="2">Liverpool</strain>
    </source>
</reference>
<accession>Q16JL8</accession>
<protein>
    <submittedName>
        <fullName evidence="2">AAEL013287-PA</fullName>
    </submittedName>
    <submittedName>
        <fullName evidence="3">AAEL013287-PB</fullName>
    </submittedName>
</protein>
<proteinExistence type="predicted"/>
<dbReference type="InterPro" id="IPR046350">
    <property type="entry name" value="Cystatin_sf"/>
</dbReference>
<evidence type="ECO:0000313" key="2">
    <source>
        <dbReference type="EMBL" id="EAT34465.1"/>
    </source>
</evidence>
<reference evidence="2" key="2">
    <citation type="journal article" date="2007" name="Science">
        <title>Genome sequence of Aedes aegypti, a major arbovirus vector.</title>
        <authorList>
            <person name="Nene V."/>
            <person name="Wortman J.R."/>
            <person name="Lawson D."/>
            <person name="Haas B."/>
            <person name="Kodira C."/>
            <person name="Tu Z.J."/>
            <person name="Loftus B."/>
            <person name="Xi Z."/>
            <person name="Megy K."/>
            <person name="Grabherr M."/>
            <person name="Ren Q."/>
            <person name="Zdobnov E.M."/>
            <person name="Lobo N.F."/>
            <person name="Campbell K.S."/>
            <person name="Brown S.E."/>
            <person name="Bonaldo M.F."/>
            <person name="Zhu J."/>
            <person name="Sinkins S.P."/>
            <person name="Hogenkamp D.G."/>
            <person name="Amedeo P."/>
            <person name="Arensburger P."/>
            <person name="Atkinson P.W."/>
            <person name="Bidwell S."/>
            <person name="Biedler J."/>
            <person name="Birney E."/>
            <person name="Bruggner R.V."/>
            <person name="Costas J."/>
            <person name="Coy M.R."/>
            <person name="Crabtree J."/>
            <person name="Crawford M."/>
            <person name="Debruyn B."/>
            <person name="Decaprio D."/>
            <person name="Eiglmeier K."/>
            <person name="Eisenstadt E."/>
            <person name="El-Dorry H."/>
            <person name="Gelbart W.M."/>
            <person name="Gomes S.L."/>
            <person name="Hammond M."/>
            <person name="Hannick L.I."/>
            <person name="Hogan J.R."/>
            <person name="Holmes M.H."/>
            <person name="Jaffe D."/>
            <person name="Johnston J.S."/>
            <person name="Kennedy R.C."/>
            <person name="Koo H."/>
            <person name="Kravitz S."/>
            <person name="Kriventseva E.V."/>
            <person name="Kulp D."/>
            <person name="Labutti K."/>
            <person name="Lee E."/>
            <person name="Li S."/>
            <person name="Lovin D.D."/>
            <person name="Mao C."/>
            <person name="Mauceli E."/>
            <person name="Menck C.F."/>
            <person name="Miller J.R."/>
            <person name="Montgomery P."/>
            <person name="Mori A."/>
            <person name="Nascimento A.L."/>
            <person name="Naveira H.F."/>
            <person name="Nusbaum C."/>
            <person name="O'leary S."/>
            <person name="Orvis J."/>
            <person name="Pertea M."/>
            <person name="Quesneville H."/>
            <person name="Reidenbach K.R."/>
            <person name="Rogers Y.H."/>
            <person name="Roth C.W."/>
            <person name="Schneider J.R."/>
            <person name="Schatz M."/>
            <person name="Shumway M."/>
            <person name="Stanke M."/>
            <person name="Stinson E.O."/>
            <person name="Tubio J.M."/>
            <person name="Vanzee J.P."/>
            <person name="Verjovski-Almeida S."/>
            <person name="Werner D."/>
            <person name="White O."/>
            <person name="Wyder S."/>
            <person name="Zeng Q."/>
            <person name="Zhao Q."/>
            <person name="Zhao Y."/>
            <person name="Hill C.A."/>
            <person name="Raikhel A.S."/>
            <person name="Soares M.B."/>
            <person name="Knudson D.L."/>
            <person name="Lee N.H."/>
            <person name="Galagan J."/>
            <person name="Salzberg S.L."/>
            <person name="Paulsen I.T."/>
            <person name="Dimopoulos G."/>
            <person name="Collins F.H."/>
            <person name="Birren B."/>
            <person name="Fraser-Liggett C.M."/>
            <person name="Severson D.W."/>
        </authorList>
    </citation>
    <scope>NUCLEOTIDE SEQUENCE [LARGE SCALE GENOMIC DNA]</scope>
    <source>
        <strain evidence="2">Liverpool</strain>
    </source>
</reference>
<dbReference type="CDD" id="cd00042">
    <property type="entry name" value="CY"/>
    <property type="match status" value="1"/>
</dbReference>
<organism evidence="2 4">
    <name type="scientific">Aedes aegypti</name>
    <name type="common">Yellowfever mosquito</name>
    <name type="synonym">Culex aegypti</name>
    <dbReference type="NCBI Taxonomy" id="7159"/>
    <lineage>
        <taxon>Eukaryota</taxon>
        <taxon>Metazoa</taxon>
        <taxon>Ecdysozoa</taxon>
        <taxon>Arthropoda</taxon>
        <taxon>Hexapoda</taxon>
        <taxon>Insecta</taxon>
        <taxon>Pterygota</taxon>
        <taxon>Neoptera</taxon>
        <taxon>Endopterygota</taxon>
        <taxon>Diptera</taxon>
        <taxon>Nematocera</taxon>
        <taxon>Culicoidea</taxon>
        <taxon>Culicidae</taxon>
        <taxon>Culicinae</taxon>
        <taxon>Aedini</taxon>
        <taxon>Aedes</taxon>
        <taxon>Stegomyia</taxon>
    </lineage>
</organism>
<dbReference type="AlphaFoldDB" id="Q16JL8"/>
<feature type="domain" description="Cystatin" evidence="1">
    <location>
        <begin position="22"/>
        <end position="63"/>
    </location>
</feature>
<name>Q16JL8_AEDAE</name>
<dbReference type="EMBL" id="CH478003">
    <property type="protein sequence ID" value="EAT34465.1"/>
    <property type="molecule type" value="Genomic_DNA"/>
</dbReference>
<dbReference type="PaxDb" id="7159-AAEL013287-PA"/>
<dbReference type="OMA" id="KITVWER"/>
<gene>
    <name evidence="2" type="ORF">AaeL_AAEL013287</name>
</gene>